<dbReference type="OrthoDB" id="2416119at2759"/>
<comment type="caution">
    <text evidence="1">The sequence shown here is derived from an EMBL/GenBank/DDBJ whole genome shotgun (WGS) entry which is preliminary data.</text>
</comment>
<dbReference type="AlphaFoldDB" id="A0A9W4SD21"/>
<dbReference type="Proteomes" id="UP001153678">
    <property type="component" value="Unassembled WGS sequence"/>
</dbReference>
<name>A0A9W4SD21_9GLOM</name>
<proteinExistence type="predicted"/>
<evidence type="ECO:0000313" key="2">
    <source>
        <dbReference type="Proteomes" id="UP001153678"/>
    </source>
</evidence>
<evidence type="ECO:0000313" key="1">
    <source>
        <dbReference type="EMBL" id="CAI2164602.1"/>
    </source>
</evidence>
<organism evidence="1 2">
    <name type="scientific">Funneliformis geosporum</name>
    <dbReference type="NCBI Taxonomy" id="1117311"/>
    <lineage>
        <taxon>Eukaryota</taxon>
        <taxon>Fungi</taxon>
        <taxon>Fungi incertae sedis</taxon>
        <taxon>Mucoromycota</taxon>
        <taxon>Glomeromycotina</taxon>
        <taxon>Glomeromycetes</taxon>
        <taxon>Glomerales</taxon>
        <taxon>Glomeraceae</taxon>
        <taxon>Funneliformis</taxon>
    </lineage>
</organism>
<keyword evidence="2" id="KW-1185">Reference proteome</keyword>
<feature type="non-terminal residue" evidence="1">
    <location>
        <position position="79"/>
    </location>
</feature>
<reference evidence="1" key="1">
    <citation type="submission" date="2022-08" db="EMBL/GenBank/DDBJ databases">
        <authorList>
            <person name="Kallberg Y."/>
            <person name="Tangrot J."/>
            <person name="Rosling A."/>
        </authorList>
    </citation>
    <scope>NUCLEOTIDE SEQUENCE</scope>
    <source>
        <strain evidence="1">Wild A</strain>
    </source>
</reference>
<accession>A0A9W4SD21</accession>
<sequence length="79" mass="7943">MGNSASTGDVILDIGRKVGSVALAVSYFTPAAIVTIPATAVVGTVGLTTEIVGRAIDNETTREVGGFFRGLAFDAAIDG</sequence>
<gene>
    <name evidence="1" type="ORF">FWILDA_LOCUS1651</name>
</gene>
<dbReference type="EMBL" id="CAMKVN010000165">
    <property type="protein sequence ID" value="CAI2164602.1"/>
    <property type="molecule type" value="Genomic_DNA"/>
</dbReference>
<protein>
    <submittedName>
        <fullName evidence="1">19010_t:CDS:1</fullName>
    </submittedName>
</protein>